<evidence type="ECO:0000313" key="1">
    <source>
        <dbReference type="EMBL" id="CAM96121.1"/>
    </source>
</evidence>
<evidence type="ECO:0000313" key="2">
    <source>
        <dbReference type="Proteomes" id="UP000002332"/>
    </source>
</evidence>
<dbReference type="Proteomes" id="UP000002332">
    <property type="component" value="Plasmid pQBR103"/>
</dbReference>
<organism evidence="1 2">
    <name type="scientific">Pseudomonas fluorescens (strain SBW25)</name>
    <dbReference type="NCBI Taxonomy" id="216595"/>
    <lineage>
        <taxon>Bacteria</taxon>
        <taxon>Pseudomonadati</taxon>
        <taxon>Pseudomonadota</taxon>
        <taxon>Gammaproteobacteria</taxon>
        <taxon>Pseudomonadales</taxon>
        <taxon>Pseudomonadaceae</taxon>
        <taxon>Pseudomonas</taxon>
    </lineage>
</organism>
<gene>
    <name evidence="1" type="ordered locus">pQBR0089</name>
</gene>
<protein>
    <submittedName>
        <fullName evidence="1">Uncharacterized protein</fullName>
    </submittedName>
</protein>
<accession>A4V7I4</accession>
<dbReference type="AlphaFoldDB" id="A4V7I4"/>
<reference evidence="1 2" key="1">
    <citation type="journal article" date="2007" name="ISME J.">
        <title>Sequence-based analysis of pQBR103; a representative of a unique, transfer-proficient mega plasmid resident in the microbial community of sugar beet.</title>
        <authorList>
            <person name="Tett A."/>
            <person name="Spiers A.J."/>
            <person name="Crossman L.C."/>
            <person name="Ager D."/>
            <person name="Ciric L."/>
            <person name="Dow J.M."/>
            <person name="Fry J.C."/>
            <person name="Harris D."/>
            <person name="Lilley A."/>
            <person name="Oliver A."/>
            <person name="Parkhill J."/>
            <person name="Quail M.A."/>
            <person name="Rainey P.B."/>
            <person name="Saunders N.J."/>
            <person name="Seeger K."/>
            <person name="Snyder L.A.S."/>
            <person name="Squares R."/>
            <person name="Thomas C.M."/>
            <person name="Turner S.L."/>
            <person name="Zhang X.-X."/>
            <person name="Field D."/>
            <person name="Bailey M.J."/>
        </authorList>
    </citation>
    <scope>NUCLEOTIDE SEQUENCE [LARGE SCALE GENOMIC DNA]</scope>
    <source>
        <strain evidence="1 2">SBW25</strain>
    </source>
</reference>
<dbReference type="RefSeq" id="WP_011922898.1">
    <property type="nucleotide sequence ID" value="NC_009444.1"/>
</dbReference>
<geneLocation type="plasmid" evidence="1 2">
    <name>pQBR103</name>
</geneLocation>
<dbReference type="EMBL" id="AM235768">
    <property type="protein sequence ID" value="CAM96121.1"/>
    <property type="molecule type" value="Genomic_DNA"/>
</dbReference>
<keyword evidence="1" id="KW-0614">Plasmid</keyword>
<name>A4V7I4_PSEFS</name>
<proteinExistence type="predicted"/>
<sequence length="283" mass="31875">MSISFRSPRSLSAVKSYASKLRKIEPGLTQSQALERGAAFAGYANWRHATKMLSDVMRPLRLSARWINGRSKQAGIETITYPLPWSAAELVGTIKNTDRVSCFEDGALITDSTLGDPDKNQVLIGRFPSQALARKVLVRKLRELMFRETTCLSQRSNMFFDTNSSTWSEIHTLDIWDFPGCDYFTTWMDPTQKGLLILAEFKETGTAFRDPRTLQEEWCDKHGFMCTSVNWTGTLQTGRSPVLVTSARSGLDLKLIKSKVDLLPDDFAVSPWVGVSEELDFPF</sequence>